<dbReference type="PANTHER" id="PTHR34135:SF2">
    <property type="entry name" value="LYSOZYME"/>
    <property type="match status" value="1"/>
</dbReference>
<evidence type="ECO:0000256" key="1">
    <source>
        <dbReference type="ARBA" id="ARBA00010646"/>
    </source>
</evidence>
<accession>A0A9X1VIT7</accession>
<keyword evidence="3" id="KW-0326">Glycosidase</keyword>
<keyword evidence="2" id="KW-0378">Hydrolase</keyword>
<dbReference type="PROSITE" id="PS51904">
    <property type="entry name" value="GLYCOSYL_HYDROL_F25_2"/>
    <property type="match status" value="1"/>
</dbReference>
<dbReference type="PANTHER" id="PTHR34135">
    <property type="entry name" value="LYSOZYME"/>
    <property type="match status" value="1"/>
</dbReference>
<keyword evidence="5" id="KW-1185">Reference proteome</keyword>
<evidence type="ECO:0000256" key="3">
    <source>
        <dbReference type="ARBA" id="ARBA00023295"/>
    </source>
</evidence>
<dbReference type="InterPro" id="IPR018077">
    <property type="entry name" value="Glyco_hydro_fam25_subgr"/>
</dbReference>
<dbReference type="GO" id="GO:0016998">
    <property type="term" value="P:cell wall macromolecule catabolic process"/>
    <property type="evidence" value="ECO:0007669"/>
    <property type="project" value="InterPro"/>
</dbReference>
<protein>
    <recommendedName>
        <fullName evidence="6">Lysozyme</fullName>
    </recommendedName>
</protein>
<dbReference type="InterPro" id="IPR002053">
    <property type="entry name" value="Glyco_hydro_25"/>
</dbReference>
<evidence type="ECO:0008006" key="6">
    <source>
        <dbReference type="Google" id="ProtNLM"/>
    </source>
</evidence>
<dbReference type="AlphaFoldDB" id="A0A9X1VIT7"/>
<comment type="caution">
    <text evidence="4">The sequence shown here is derived from an EMBL/GenBank/DDBJ whole genome shotgun (WGS) entry which is preliminary data.</text>
</comment>
<dbReference type="GO" id="GO:0009253">
    <property type="term" value="P:peptidoglycan catabolic process"/>
    <property type="evidence" value="ECO:0007669"/>
    <property type="project" value="InterPro"/>
</dbReference>
<organism evidence="4 5">
    <name type="scientific">Hymenobacter cyanobacteriorum</name>
    <dbReference type="NCBI Taxonomy" id="2926463"/>
    <lineage>
        <taxon>Bacteria</taxon>
        <taxon>Pseudomonadati</taxon>
        <taxon>Bacteroidota</taxon>
        <taxon>Cytophagia</taxon>
        <taxon>Cytophagales</taxon>
        <taxon>Hymenobacteraceae</taxon>
        <taxon>Hymenobacter</taxon>
    </lineage>
</organism>
<evidence type="ECO:0000256" key="2">
    <source>
        <dbReference type="ARBA" id="ARBA00022801"/>
    </source>
</evidence>
<proteinExistence type="inferred from homology"/>
<reference evidence="4" key="1">
    <citation type="submission" date="2022-03" db="EMBL/GenBank/DDBJ databases">
        <title>Bacterial whole genome sequence for Hymenobacter sp. DH14.</title>
        <authorList>
            <person name="Le V."/>
        </authorList>
    </citation>
    <scope>NUCLEOTIDE SEQUENCE</scope>
    <source>
        <strain evidence="4">DH14</strain>
    </source>
</reference>
<dbReference type="RefSeq" id="WP_241936049.1">
    <property type="nucleotide sequence ID" value="NZ_JALBGC010000003.1"/>
</dbReference>
<evidence type="ECO:0000313" key="4">
    <source>
        <dbReference type="EMBL" id="MCI1187775.1"/>
    </source>
</evidence>
<comment type="similarity">
    <text evidence="1">Belongs to the glycosyl hydrolase 25 family.</text>
</comment>
<dbReference type="Gene3D" id="3.20.20.80">
    <property type="entry name" value="Glycosidases"/>
    <property type="match status" value="1"/>
</dbReference>
<dbReference type="EMBL" id="JALBGC010000003">
    <property type="protein sequence ID" value="MCI1187775.1"/>
    <property type="molecule type" value="Genomic_DNA"/>
</dbReference>
<evidence type="ECO:0000313" key="5">
    <source>
        <dbReference type="Proteomes" id="UP001139193"/>
    </source>
</evidence>
<name>A0A9X1VIT7_9BACT</name>
<dbReference type="GO" id="GO:0016052">
    <property type="term" value="P:carbohydrate catabolic process"/>
    <property type="evidence" value="ECO:0007669"/>
    <property type="project" value="TreeGrafter"/>
</dbReference>
<dbReference type="GO" id="GO:0003796">
    <property type="term" value="F:lysozyme activity"/>
    <property type="evidence" value="ECO:0007669"/>
    <property type="project" value="InterPro"/>
</dbReference>
<dbReference type="SMART" id="SM00641">
    <property type="entry name" value="Glyco_25"/>
    <property type="match status" value="1"/>
</dbReference>
<dbReference type="SUPFAM" id="SSF51445">
    <property type="entry name" value="(Trans)glycosidases"/>
    <property type="match status" value="1"/>
</dbReference>
<sequence length="237" mass="27464">MKKTLIAFIALALLTAVVVLALYTGYLRFNYPSYSDFPVQGIDISHYQGEVVWSKVNRREVGFVFVKATEGVSFKDELFQYNWSEAKKYGIPVGAYHFFSFCKSGNKQADNFINSVPNGANQLPPVIDLEFDSNCNTSNNTQELLSRIDTLQQRLFENYGKRPILYVTQEFYEQCLLGKFKENPIWFRDIYKEPTIADKREWQFWQYGNRGRLAGIKTHVDLNAFHGSKAEFDKLLE</sequence>
<dbReference type="Proteomes" id="UP001139193">
    <property type="component" value="Unassembled WGS sequence"/>
</dbReference>
<gene>
    <name evidence="4" type="ORF">MON38_10115</name>
</gene>
<dbReference type="InterPro" id="IPR017853">
    <property type="entry name" value="GH"/>
</dbReference>
<dbReference type="Pfam" id="PF01183">
    <property type="entry name" value="Glyco_hydro_25"/>
    <property type="match status" value="1"/>
</dbReference>